<sequence>MNLPLELQLHVMSLLNLVTLQNIVLSTNYARDIFLMYPETLLQHCSSRYGAQLRNMMTTASKVILSVRNRTQLTELSGEDIEDKMETFLVTYLDSAQPQKILHSSICAFQVLDILSTLEQEMTALLWDYATDDYTRAVHLDNPGIIAPPLRLSRTETHRILRTCLRLKLFGLLFYNYVDLFRLDIESSREVFLSRLCVFEIDEMLTIYQFMVRHRYRLSCLCPSQICPLDMKFSGQLLRNRDPFECDCCQGHRKNPDSYPFCTGTRPFPRVQAFWSTMENVYLRDSSNGWILQLWVNPLAAGDAPVKEWMDWPEGNKPNTGWGEMRKRRDGGTLDQEITFSSNFVVASDRSSLVPTTSRDPASHFSSTWKSAGVWEGIGASTVWVALLAISSTSKYIYSRKHIIQSHGYHCTTVAQYLGLGMLKGEGRVQEGECIEEEAC</sequence>
<feature type="signal peptide" evidence="1">
    <location>
        <begin position="1"/>
        <end position="20"/>
    </location>
</feature>
<name>A0A6A5WWP4_9PLEO</name>
<keyword evidence="3" id="KW-1185">Reference proteome</keyword>
<dbReference type="OrthoDB" id="3943306at2759"/>
<reference evidence="2" key="1">
    <citation type="journal article" date="2020" name="Stud. Mycol.">
        <title>101 Dothideomycetes genomes: a test case for predicting lifestyles and emergence of pathogens.</title>
        <authorList>
            <person name="Haridas S."/>
            <person name="Albert R."/>
            <person name="Binder M."/>
            <person name="Bloem J."/>
            <person name="Labutti K."/>
            <person name="Salamov A."/>
            <person name="Andreopoulos B."/>
            <person name="Baker S."/>
            <person name="Barry K."/>
            <person name="Bills G."/>
            <person name="Bluhm B."/>
            <person name="Cannon C."/>
            <person name="Castanera R."/>
            <person name="Culley D."/>
            <person name="Daum C."/>
            <person name="Ezra D."/>
            <person name="Gonzalez J."/>
            <person name="Henrissat B."/>
            <person name="Kuo A."/>
            <person name="Liang C."/>
            <person name="Lipzen A."/>
            <person name="Lutzoni F."/>
            <person name="Magnuson J."/>
            <person name="Mondo S."/>
            <person name="Nolan M."/>
            <person name="Ohm R."/>
            <person name="Pangilinan J."/>
            <person name="Park H.-J."/>
            <person name="Ramirez L."/>
            <person name="Alfaro M."/>
            <person name="Sun H."/>
            <person name="Tritt A."/>
            <person name="Yoshinaga Y."/>
            <person name="Zwiers L.-H."/>
            <person name="Turgeon B."/>
            <person name="Goodwin S."/>
            <person name="Spatafora J."/>
            <person name="Crous P."/>
            <person name="Grigoriev I."/>
        </authorList>
    </citation>
    <scope>NUCLEOTIDE SEQUENCE</scope>
    <source>
        <strain evidence="2">CBS 123094</strain>
    </source>
</reference>
<proteinExistence type="predicted"/>
<dbReference type="Proteomes" id="UP000799779">
    <property type="component" value="Unassembled WGS sequence"/>
</dbReference>
<evidence type="ECO:0000313" key="2">
    <source>
        <dbReference type="EMBL" id="KAF2006142.1"/>
    </source>
</evidence>
<gene>
    <name evidence="2" type="ORF">P154DRAFT_559292</name>
</gene>
<evidence type="ECO:0000256" key="1">
    <source>
        <dbReference type="SAM" id="SignalP"/>
    </source>
</evidence>
<evidence type="ECO:0000313" key="3">
    <source>
        <dbReference type="Proteomes" id="UP000799779"/>
    </source>
</evidence>
<protein>
    <recommendedName>
        <fullName evidence="4">F-box domain-containing protein</fullName>
    </recommendedName>
</protein>
<accession>A0A6A5WWP4</accession>
<keyword evidence="1" id="KW-0732">Signal</keyword>
<dbReference type="AlphaFoldDB" id="A0A6A5WWP4"/>
<organism evidence="2 3">
    <name type="scientific">Amniculicola lignicola CBS 123094</name>
    <dbReference type="NCBI Taxonomy" id="1392246"/>
    <lineage>
        <taxon>Eukaryota</taxon>
        <taxon>Fungi</taxon>
        <taxon>Dikarya</taxon>
        <taxon>Ascomycota</taxon>
        <taxon>Pezizomycotina</taxon>
        <taxon>Dothideomycetes</taxon>
        <taxon>Pleosporomycetidae</taxon>
        <taxon>Pleosporales</taxon>
        <taxon>Amniculicolaceae</taxon>
        <taxon>Amniculicola</taxon>
    </lineage>
</organism>
<dbReference type="EMBL" id="ML977560">
    <property type="protein sequence ID" value="KAF2006142.1"/>
    <property type="molecule type" value="Genomic_DNA"/>
</dbReference>
<evidence type="ECO:0008006" key="4">
    <source>
        <dbReference type="Google" id="ProtNLM"/>
    </source>
</evidence>
<feature type="chain" id="PRO_5025671744" description="F-box domain-containing protein" evidence="1">
    <location>
        <begin position="21"/>
        <end position="440"/>
    </location>
</feature>